<sequence length="260" mass="28934">MQVSEHAKVLVVEDDLEICHLIELVLAAAHLDVRAVGDGETALVVAQAWVPDVMLLDLDIPATDGFEVCRQLRTFSNAYVVMLTARTEDSDKVIGFSTGADDYLTKPFSPPELVARVHAMLRRPRDLVKTSPVRVEQALGLLEIDVDAHEVRVAGDRVLLTKIEFDLLATLTENVRQVLTRDQLRERVWGGSRRADDHTVDVHMSNLRRKISATGHGGMITTVRGVGYRFIPKSQVVHPLNDQQRTPGQRTPASKSRPRV</sequence>
<dbReference type="SUPFAM" id="SSF46894">
    <property type="entry name" value="C-terminal effector domain of the bipartite response regulators"/>
    <property type="match status" value="1"/>
</dbReference>
<dbReference type="Pfam" id="PF00072">
    <property type="entry name" value="Response_reg"/>
    <property type="match status" value="1"/>
</dbReference>
<keyword evidence="3 6" id="KW-0238">DNA-binding</keyword>
<dbReference type="PANTHER" id="PTHR48111:SF4">
    <property type="entry name" value="DNA-BINDING DUAL TRANSCRIPTIONAL REGULATOR OMPR"/>
    <property type="match status" value="1"/>
</dbReference>
<evidence type="ECO:0000313" key="10">
    <source>
        <dbReference type="EMBL" id="NKE60444.1"/>
    </source>
</evidence>
<dbReference type="PROSITE" id="PS51755">
    <property type="entry name" value="OMPR_PHOB"/>
    <property type="match status" value="1"/>
</dbReference>
<dbReference type="PANTHER" id="PTHR48111">
    <property type="entry name" value="REGULATOR OF RPOS"/>
    <property type="match status" value="1"/>
</dbReference>
<evidence type="ECO:0000256" key="1">
    <source>
        <dbReference type="ARBA" id="ARBA00022553"/>
    </source>
</evidence>
<feature type="DNA-binding region" description="OmpR/PhoB-type" evidence="6">
    <location>
        <begin position="133"/>
        <end position="232"/>
    </location>
</feature>
<evidence type="ECO:0000259" key="9">
    <source>
        <dbReference type="PROSITE" id="PS51755"/>
    </source>
</evidence>
<keyword evidence="4" id="KW-0804">Transcription</keyword>
<dbReference type="Proteomes" id="UP001515943">
    <property type="component" value="Unassembled WGS sequence"/>
</dbReference>
<feature type="modified residue" description="4-aspartylphosphate" evidence="5">
    <location>
        <position position="57"/>
    </location>
</feature>
<evidence type="ECO:0000256" key="6">
    <source>
        <dbReference type="PROSITE-ProRule" id="PRU01091"/>
    </source>
</evidence>
<comment type="caution">
    <text evidence="10">The sequence shown here is derived from an EMBL/GenBank/DDBJ whole genome shotgun (WGS) entry which is preliminary data.</text>
</comment>
<dbReference type="Gene3D" id="1.10.10.10">
    <property type="entry name" value="Winged helix-like DNA-binding domain superfamily/Winged helix DNA-binding domain"/>
    <property type="match status" value="1"/>
</dbReference>
<keyword evidence="2" id="KW-0805">Transcription regulation</keyword>
<proteinExistence type="predicted"/>
<feature type="domain" description="OmpR/PhoB-type" evidence="9">
    <location>
        <begin position="133"/>
        <end position="232"/>
    </location>
</feature>
<dbReference type="SMART" id="SM00862">
    <property type="entry name" value="Trans_reg_C"/>
    <property type="match status" value="1"/>
</dbReference>
<protein>
    <submittedName>
        <fullName evidence="10">Response regulator transcription factor</fullName>
    </submittedName>
</protein>
<dbReference type="CDD" id="cd17574">
    <property type="entry name" value="REC_OmpR"/>
    <property type="match status" value="1"/>
</dbReference>
<dbReference type="PROSITE" id="PS50110">
    <property type="entry name" value="RESPONSE_REGULATORY"/>
    <property type="match status" value="1"/>
</dbReference>
<feature type="domain" description="Response regulatory" evidence="8">
    <location>
        <begin position="8"/>
        <end position="121"/>
    </location>
</feature>
<evidence type="ECO:0000259" key="8">
    <source>
        <dbReference type="PROSITE" id="PS50110"/>
    </source>
</evidence>
<dbReference type="Gene3D" id="6.10.250.690">
    <property type="match status" value="1"/>
</dbReference>
<keyword evidence="11" id="KW-1185">Reference proteome</keyword>
<dbReference type="InterPro" id="IPR039420">
    <property type="entry name" value="WalR-like"/>
</dbReference>
<dbReference type="Gene3D" id="3.40.50.2300">
    <property type="match status" value="1"/>
</dbReference>
<dbReference type="Pfam" id="PF00486">
    <property type="entry name" value="Trans_reg_C"/>
    <property type="match status" value="1"/>
</dbReference>
<dbReference type="EMBL" id="VSRL01000123">
    <property type="protein sequence ID" value="NKE60444.1"/>
    <property type="molecule type" value="Genomic_DNA"/>
</dbReference>
<evidence type="ECO:0000256" key="5">
    <source>
        <dbReference type="PROSITE-ProRule" id="PRU00169"/>
    </source>
</evidence>
<dbReference type="InterPro" id="IPR001867">
    <property type="entry name" value="OmpR/PhoB-type_DNA-bd"/>
</dbReference>
<evidence type="ECO:0000313" key="11">
    <source>
        <dbReference type="Proteomes" id="UP001515943"/>
    </source>
</evidence>
<dbReference type="InterPro" id="IPR016032">
    <property type="entry name" value="Sig_transdc_resp-reg_C-effctor"/>
</dbReference>
<dbReference type="InterPro" id="IPR011006">
    <property type="entry name" value="CheY-like_superfamily"/>
</dbReference>
<name>A0ABX1FN63_9PSEU</name>
<evidence type="ECO:0000256" key="4">
    <source>
        <dbReference type="ARBA" id="ARBA00023163"/>
    </source>
</evidence>
<dbReference type="SMART" id="SM00448">
    <property type="entry name" value="REC"/>
    <property type="match status" value="1"/>
</dbReference>
<reference evidence="10 11" key="1">
    <citation type="submission" date="2019-08" db="EMBL/GenBank/DDBJ databases">
        <title>Lentzea from Indian Himalayas.</title>
        <authorList>
            <person name="Mandal S."/>
            <person name="Mallick Gupta A."/>
            <person name="Maiti P.K."/>
            <person name="Sarkar J."/>
            <person name="Mandal S."/>
        </authorList>
    </citation>
    <scope>NUCLEOTIDE SEQUENCE [LARGE SCALE GENOMIC DNA]</scope>
    <source>
        <strain evidence="10 11">PSKA42</strain>
    </source>
</reference>
<accession>A0ABX1FN63</accession>
<feature type="region of interest" description="Disordered" evidence="7">
    <location>
        <begin position="237"/>
        <end position="260"/>
    </location>
</feature>
<gene>
    <name evidence="10" type="ORF">FXN61_28100</name>
</gene>
<dbReference type="InterPro" id="IPR036388">
    <property type="entry name" value="WH-like_DNA-bd_sf"/>
</dbReference>
<organism evidence="10 11">
    <name type="scientific">Lentzea indica</name>
    <dbReference type="NCBI Taxonomy" id="2604800"/>
    <lineage>
        <taxon>Bacteria</taxon>
        <taxon>Bacillati</taxon>
        <taxon>Actinomycetota</taxon>
        <taxon>Actinomycetes</taxon>
        <taxon>Pseudonocardiales</taxon>
        <taxon>Pseudonocardiaceae</taxon>
        <taxon>Lentzea</taxon>
    </lineage>
</organism>
<evidence type="ECO:0000256" key="3">
    <source>
        <dbReference type="ARBA" id="ARBA00023125"/>
    </source>
</evidence>
<dbReference type="InterPro" id="IPR001789">
    <property type="entry name" value="Sig_transdc_resp-reg_receiver"/>
</dbReference>
<keyword evidence="1 5" id="KW-0597">Phosphoprotein</keyword>
<dbReference type="CDD" id="cd00383">
    <property type="entry name" value="trans_reg_C"/>
    <property type="match status" value="1"/>
</dbReference>
<dbReference type="SUPFAM" id="SSF52172">
    <property type="entry name" value="CheY-like"/>
    <property type="match status" value="1"/>
</dbReference>
<evidence type="ECO:0000256" key="2">
    <source>
        <dbReference type="ARBA" id="ARBA00023015"/>
    </source>
</evidence>
<feature type="compositionally biased region" description="Polar residues" evidence="7">
    <location>
        <begin position="241"/>
        <end position="254"/>
    </location>
</feature>
<evidence type="ECO:0000256" key="7">
    <source>
        <dbReference type="SAM" id="MobiDB-lite"/>
    </source>
</evidence>